<feature type="transmembrane region" description="Helical" evidence="7">
    <location>
        <begin position="182"/>
        <end position="200"/>
    </location>
</feature>
<feature type="transmembrane region" description="Helical" evidence="7">
    <location>
        <begin position="154"/>
        <end position="175"/>
    </location>
</feature>
<dbReference type="Pfam" id="PF00335">
    <property type="entry name" value="Tetraspanin"/>
    <property type="match status" value="1"/>
</dbReference>
<dbReference type="Proteomes" id="UP001642540">
    <property type="component" value="Unassembled WGS sequence"/>
</dbReference>
<evidence type="ECO:0000256" key="1">
    <source>
        <dbReference type="ARBA" id="ARBA00004141"/>
    </source>
</evidence>
<feature type="coiled-coil region" evidence="5">
    <location>
        <begin position="83"/>
        <end position="110"/>
    </location>
</feature>
<keyword evidence="3 7" id="KW-1133">Transmembrane helix</keyword>
<gene>
    <name evidence="8" type="ORF">ODALV1_LOCUS6338</name>
</gene>
<dbReference type="InterPro" id="IPR008952">
    <property type="entry name" value="Tetraspanin_EC2_sf"/>
</dbReference>
<comment type="subcellular location">
    <subcellularLocation>
        <location evidence="1">Membrane</location>
        <topology evidence="1">Multi-pass membrane protein</topology>
    </subcellularLocation>
</comment>
<feature type="compositionally biased region" description="Basic and acidic residues" evidence="6">
    <location>
        <begin position="630"/>
        <end position="639"/>
    </location>
</feature>
<keyword evidence="2 7" id="KW-0812">Transmembrane</keyword>
<evidence type="ECO:0008006" key="10">
    <source>
        <dbReference type="Google" id="ProtNLM"/>
    </source>
</evidence>
<comment type="caution">
    <text evidence="8">The sequence shown here is derived from an EMBL/GenBank/DDBJ whole genome shotgun (WGS) entry which is preliminary data.</text>
</comment>
<dbReference type="Gene3D" id="1.10.1450.10">
    <property type="entry name" value="Tetraspanin"/>
    <property type="match status" value="1"/>
</dbReference>
<keyword evidence="9" id="KW-1185">Reference proteome</keyword>
<sequence>MTDYMTSATDTETSLPPAEIWVQSEIVKLAQEIEDPDNPHKSFKQRLQHLLRIPDHVYDDMLQSVRDVSQLQQSYYKANIKRHRRMERDRELKREEKERFLEKVKVLEMEDQSKFHRCCSWAITAGITALEVSISKQTTKWIGEGGIELLGHSYGLGIGVIVFCFVITLLGWIAARYRYRTLGLVYMILLALNTIVYVVHTLTENYDNEGVFIGKKVAQNVMEFHTNPKMFPYIAQMQIRFACCGGTGPMDYLTENEDYTKGKVVSLPESCCLRATSTMRERKNVQCEVKYREPWPLQLNLKGCGPAVAEYMIPTQTLKGPLSVALIYVCVLSILAVHIFFKNYHIEVNKKIVSEAKLTLGEKLLAALDIHRLNLGEGTDATVDVLRHKIGECETIPEVIQAVMDMIEEVEELIHVDPKYLAKLLLGVKNKDLAVSGPLLTSKKSMSRLEMETTDSSVYLDQPKVKLMAKSLLRTGNTNQTKLLQRELAFQGVKRRALYLVPENDQMILSNDADFRNDAFYDEKDKEAKNSPDEETDHERLLSEIIRHSQDSVRNMKKNVKYMRPLAFSSPRTHELIPHATKLLQTVDKVREEGQGRQGQTRQRSIYDLRPRSNHSHIHFDGEENETENQDSRPNHPHPEQSSFPASSSSVFHHSSRVTGKLLTESQYDIEVMDAANPMELIKSFNPEKLEQSPGRLDVGLRNAVASMRDTEH</sequence>
<evidence type="ECO:0000256" key="7">
    <source>
        <dbReference type="SAM" id="Phobius"/>
    </source>
</evidence>
<reference evidence="8 9" key="1">
    <citation type="submission" date="2024-08" db="EMBL/GenBank/DDBJ databases">
        <authorList>
            <person name="Cucini C."/>
            <person name="Frati F."/>
        </authorList>
    </citation>
    <scope>NUCLEOTIDE SEQUENCE [LARGE SCALE GENOMIC DNA]</scope>
</reference>
<evidence type="ECO:0000256" key="4">
    <source>
        <dbReference type="ARBA" id="ARBA00023136"/>
    </source>
</evidence>
<feature type="transmembrane region" description="Helical" evidence="7">
    <location>
        <begin position="322"/>
        <end position="341"/>
    </location>
</feature>
<feature type="compositionally biased region" description="Low complexity" evidence="6">
    <location>
        <begin position="642"/>
        <end position="652"/>
    </location>
</feature>
<evidence type="ECO:0000256" key="2">
    <source>
        <dbReference type="ARBA" id="ARBA00022692"/>
    </source>
</evidence>
<evidence type="ECO:0000256" key="5">
    <source>
        <dbReference type="SAM" id="Coils"/>
    </source>
</evidence>
<evidence type="ECO:0000313" key="9">
    <source>
        <dbReference type="Proteomes" id="UP001642540"/>
    </source>
</evidence>
<organism evidence="8 9">
    <name type="scientific">Orchesella dallaii</name>
    <dbReference type="NCBI Taxonomy" id="48710"/>
    <lineage>
        <taxon>Eukaryota</taxon>
        <taxon>Metazoa</taxon>
        <taxon>Ecdysozoa</taxon>
        <taxon>Arthropoda</taxon>
        <taxon>Hexapoda</taxon>
        <taxon>Collembola</taxon>
        <taxon>Entomobryomorpha</taxon>
        <taxon>Entomobryoidea</taxon>
        <taxon>Orchesellidae</taxon>
        <taxon>Orchesellinae</taxon>
        <taxon>Orchesella</taxon>
    </lineage>
</organism>
<name>A0ABP1Q1R0_9HEXA</name>
<dbReference type="SUPFAM" id="SSF48652">
    <property type="entry name" value="Tetraspanin"/>
    <property type="match status" value="1"/>
</dbReference>
<evidence type="ECO:0000256" key="3">
    <source>
        <dbReference type="ARBA" id="ARBA00022989"/>
    </source>
</evidence>
<evidence type="ECO:0000313" key="8">
    <source>
        <dbReference type="EMBL" id="CAL8086114.1"/>
    </source>
</evidence>
<keyword evidence="5" id="KW-0175">Coiled coil</keyword>
<proteinExistence type="predicted"/>
<evidence type="ECO:0000256" key="6">
    <source>
        <dbReference type="SAM" id="MobiDB-lite"/>
    </source>
</evidence>
<feature type="region of interest" description="Disordered" evidence="6">
    <location>
        <begin position="591"/>
        <end position="652"/>
    </location>
</feature>
<keyword evidence="4 7" id="KW-0472">Membrane</keyword>
<dbReference type="EMBL" id="CAXLJM020000019">
    <property type="protein sequence ID" value="CAL8086114.1"/>
    <property type="molecule type" value="Genomic_DNA"/>
</dbReference>
<protein>
    <recommendedName>
        <fullName evidence="10">CD63 antigen</fullName>
    </recommendedName>
</protein>
<dbReference type="InterPro" id="IPR018499">
    <property type="entry name" value="Tetraspanin/Peripherin"/>
</dbReference>
<accession>A0ABP1Q1R0</accession>